<dbReference type="GO" id="GO:0019752">
    <property type="term" value="P:carboxylic acid metabolic process"/>
    <property type="evidence" value="ECO:0007669"/>
    <property type="project" value="UniProtKB-ARBA"/>
</dbReference>
<dbReference type="SUPFAM" id="SSF56529">
    <property type="entry name" value="FAH"/>
    <property type="match status" value="1"/>
</dbReference>
<keyword evidence="4" id="KW-0378">Hydrolase</keyword>
<dbReference type="GO" id="GO:0016787">
    <property type="term" value="F:hydrolase activity"/>
    <property type="evidence" value="ECO:0007669"/>
    <property type="project" value="UniProtKB-KW"/>
</dbReference>
<dbReference type="Gene3D" id="3.90.850.10">
    <property type="entry name" value="Fumarylacetoacetase-like, C-terminal domain"/>
    <property type="match status" value="1"/>
</dbReference>
<accession>A0A9X4KY03</accession>
<organism evidence="4 5">
    <name type="scientific">Cohnella rhizosphaerae</name>
    <dbReference type="NCBI Taxonomy" id="1457232"/>
    <lineage>
        <taxon>Bacteria</taxon>
        <taxon>Bacillati</taxon>
        <taxon>Bacillota</taxon>
        <taxon>Bacilli</taxon>
        <taxon>Bacillales</taxon>
        <taxon>Paenibacillaceae</taxon>
        <taxon>Cohnella</taxon>
    </lineage>
</organism>
<dbReference type="PANTHER" id="PTHR42796:SF4">
    <property type="entry name" value="FUMARYLACETOACETATE HYDROLASE DOMAIN-CONTAINING PROTEIN 2A"/>
    <property type="match status" value="1"/>
</dbReference>
<comment type="caution">
    <text evidence="4">The sequence shown here is derived from an EMBL/GenBank/DDBJ whole genome shotgun (WGS) entry which is preliminary data.</text>
</comment>
<proteinExistence type="inferred from homology"/>
<dbReference type="RefSeq" id="WP_277537298.1">
    <property type="nucleotide sequence ID" value="NZ_JAPDIA010000008.1"/>
</dbReference>
<evidence type="ECO:0000256" key="1">
    <source>
        <dbReference type="ARBA" id="ARBA00010211"/>
    </source>
</evidence>
<evidence type="ECO:0000256" key="2">
    <source>
        <dbReference type="ARBA" id="ARBA00022723"/>
    </source>
</evidence>
<keyword evidence="5" id="KW-1185">Reference proteome</keyword>
<dbReference type="AlphaFoldDB" id="A0A9X4KY03"/>
<dbReference type="InterPro" id="IPR011234">
    <property type="entry name" value="Fumarylacetoacetase-like_C"/>
</dbReference>
<dbReference type="PANTHER" id="PTHR42796">
    <property type="entry name" value="FUMARYLACETOACETATE HYDROLASE DOMAIN-CONTAINING PROTEIN 2A-RELATED"/>
    <property type="match status" value="1"/>
</dbReference>
<protein>
    <submittedName>
        <fullName evidence="4">Fumarylacetoacetate hydrolase family protein</fullName>
    </submittedName>
</protein>
<evidence type="ECO:0000259" key="3">
    <source>
        <dbReference type="Pfam" id="PF01557"/>
    </source>
</evidence>
<dbReference type="Pfam" id="PF01557">
    <property type="entry name" value="FAA_hydrolase"/>
    <property type="match status" value="1"/>
</dbReference>
<evidence type="ECO:0000313" key="4">
    <source>
        <dbReference type="EMBL" id="MDG0813394.1"/>
    </source>
</evidence>
<comment type="similarity">
    <text evidence="1">Belongs to the FAH family.</text>
</comment>
<reference evidence="4" key="1">
    <citation type="submission" date="2022-10" db="EMBL/GenBank/DDBJ databases">
        <title>Comparative genomic analysis of Cohnella hashimotonis sp. nov., isolated from the International Space Station.</title>
        <authorList>
            <person name="Simpson A."/>
            <person name="Venkateswaran K."/>
        </authorList>
    </citation>
    <scope>NUCLEOTIDE SEQUENCE</scope>
    <source>
        <strain evidence="4">DSM 28161</strain>
    </source>
</reference>
<dbReference type="FunFam" id="3.90.850.10:FF:000002">
    <property type="entry name" value="2-hydroxyhepta-2,4-diene-1,7-dioate isomerase"/>
    <property type="match status" value="1"/>
</dbReference>
<keyword evidence="2" id="KW-0479">Metal-binding</keyword>
<sequence>MKLLHFIRDGASRLGIRVAEGAVLDVAEARGALAGDADSAVPASVGEAIEGGPEALAALRALAERAGSAITLREEELVFAPCVPKPGKIVCVGLNYRKHAEETNAPIPQSPILFSKYGNALAAHREDIPLPSAVSDQVDYEAELAIVIGRRAKDVSREEALNYVFGYCNANDLSARDLQLRTSQWLLGKTCDKFAPIGPWLVTADEVGDPNALAISCSVNGEIRQSSNTADMIFHCDEIVSYLSRHMTLEPGDLILTGTPEGVVLGYPADRQVYLQSGDIVTVEIEKLGRLTNKMV</sequence>
<dbReference type="InterPro" id="IPR036663">
    <property type="entry name" value="Fumarylacetoacetase_C_sf"/>
</dbReference>
<name>A0A9X4KY03_9BACL</name>
<gene>
    <name evidence="4" type="ORF">OMP40_32015</name>
</gene>
<feature type="domain" description="Fumarylacetoacetase-like C-terminal" evidence="3">
    <location>
        <begin position="88"/>
        <end position="295"/>
    </location>
</feature>
<dbReference type="Proteomes" id="UP001153404">
    <property type="component" value="Unassembled WGS sequence"/>
</dbReference>
<dbReference type="GO" id="GO:0046872">
    <property type="term" value="F:metal ion binding"/>
    <property type="evidence" value="ECO:0007669"/>
    <property type="project" value="UniProtKB-KW"/>
</dbReference>
<dbReference type="GO" id="GO:0016853">
    <property type="term" value="F:isomerase activity"/>
    <property type="evidence" value="ECO:0007669"/>
    <property type="project" value="UniProtKB-ARBA"/>
</dbReference>
<dbReference type="InterPro" id="IPR051121">
    <property type="entry name" value="FAH"/>
</dbReference>
<evidence type="ECO:0000313" key="5">
    <source>
        <dbReference type="Proteomes" id="UP001153404"/>
    </source>
</evidence>
<dbReference type="EMBL" id="JAPDIA010000008">
    <property type="protein sequence ID" value="MDG0813394.1"/>
    <property type="molecule type" value="Genomic_DNA"/>
</dbReference>